<dbReference type="SUPFAM" id="SSF51735">
    <property type="entry name" value="NAD(P)-binding Rossmann-fold domains"/>
    <property type="match status" value="1"/>
</dbReference>
<dbReference type="SUPFAM" id="SSF48179">
    <property type="entry name" value="6-phosphogluconate dehydrogenase C-terminal domain-like"/>
    <property type="match status" value="1"/>
</dbReference>
<dbReference type="Gene3D" id="1.10.1040.20">
    <property type="entry name" value="ProC-like, C-terminal domain"/>
    <property type="match status" value="1"/>
</dbReference>
<dbReference type="EMBL" id="BAABGX010000003">
    <property type="protein sequence ID" value="GAA4312646.1"/>
    <property type="molecule type" value="Genomic_DNA"/>
</dbReference>
<name>A0ABP8FWW2_9BACT</name>
<evidence type="ECO:0000313" key="4">
    <source>
        <dbReference type="Proteomes" id="UP001501844"/>
    </source>
</evidence>
<gene>
    <name evidence="3" type="ORF">GCM10023183_31800</name>
</gene>
<protein>
    <submittedName>
        <fullName evidence="3">DUF2520 domain-containing protein</fullName>
    </submittedName>
</protein>
<dbReference type="InterPro" id="IPR029752">
    <property type="entry name" value="D-isomer_DH_CS1"/>
</dbReference>
<keyword evidence="4" id="KW-1185">Reference proteome</keyword>
<accession>A0ABP8FWW2</accession>
<dbReference type="RefSeq" id="WP_345168332.1">
    <property type="nucleotide sequence ID" value="NZ_BAABGX010000003.1"/>
</dbReference>
<dbReference type="InterPro" id="IPR018931">
    <property type="entry name" value="DUF2520"/>
</dbReference>
<proteinExistence type="predicted"/>
<dbReference type="PROSITE" id="PS00065">
    <property type="entry name" value="D_2_HYDROXYACID_DH_1"/>
    <property type="match status" value="1"/>
</dbReference>
<dbReference type="InterPro" id="IPR008927">
    <property type="entry name" value="6-PGluconate_DH-like_C_sf"/>
</dbReference>
<comment type="caution">
    <text evidence="3">The sequence shown here is derived from an EMBL/GenBank/DDBJ whole genome shotgun (WGS) entry which is preliminary data.</text>
</comment>
<reference evidence="4" key="1">
    <citation type="journal article" date="2019" name="Int. J. Syst. Evol. Microbiol.">
        <title>The Global Catalogue of Microorganisms (GCM) 10K type strain sequencing project: providing services to taxonomists for standard genome sequencing and annotation.</title>
        <authorList>
            <consortium name="The Broad Institute Genomics Platform"/>
            <consortium name="The Broad Institute Genome Sequencing Center for Infectious Disease"/>
            <person name="Wu L."/>
            <person name="Ma J."/>
        </authorList>
    </citation>
    <scope>NUCLEOTIDE SEQUENCE [LARGE SCALE GENOMIC DNA]</scope>
    <source>
        <strain evidence="4">JCM 17917</strain>
    </source>
</reference>
<dbReference type="Pfam" id="PF10727">
    <property type="entry name" value="Rossmann-like"/>
    <property type="match status" value="1"/>
</dbReference>
<dbReference type="Proteomes" id="UP001501844">
    <property type="component" value="Unassembled WGS sequence"/>
</dbReference>
<dbReference type="PANTHER" id="PTHR40459">
    <property type="entry name" value="CONSERVED HYPOTHETICAL ALANINE AND LEUCINE RICH PROTEIN"/>
    <property type="match status" value="1"/>
</dbReference>
<dbReference type="PANTHER" id="PTHR40459:SF1">
    <property type="entry name" value="CONSERVED HYPOTHETICAL ALANINE AND LEUCINE RICH PROTEIN"/>
    <property type="match status" value="1"/>
</dbReference>
<dbReference type="InterPro" id="IPR036291">
    <property type="entry name" value="NAD(P)-bd_dom_sf"/>
</dbReference>
<dbReference type="Pfam" id="PF10728">
    <property type="entry name" value="DUF2520"/>
    <property type="match status" value="1"/>
</dbReference>
<sequence length="285" mass="31214">MQPDAHSLSSTSTGLPKVAIIGAGNVGTHLAMGLKAAGIEIVWVYSRTEAHGQELANKVQSQTITKVDFTLAPPADIYLLSIPDQALEQLTREAVFPPNVLVAHTSGAQPLQVLEAIPGVRKGVFYPLQTFSKEKAVDWKTIPICVEAERPDNERILQELGRLLSNQVVILQGEARKQLHVAAVFACNFTNHLWGIAQELLQKAQLPGHLLEPLMQETLEKARQFPPFTVQTGPAQRNDKNTIQAHLQLLAGNPQYQQVYQTLTRSIQTTASENGLISGKQAKND</sequence>
<dbReference type="Gene3D" id="3.40.50.720">
    <property type="entry name" value="NAD(P)-binding Rossmann-like Domain"/>
    <property type="match status" value="1"/>
</dbReference>
<dbReference type="InterPro" id="IPR037108">
    <property type="entry name" value="TM1727-like_C_sf"/>
</dbReference>
<evidence type="ECO:0000259" key="1">
    <source>
        <dbReference type="Pfam" id="PF10727"/>
    </source>
</evidence>
<feature type="domain" description="Putative oxidoreductase/dehydrogenase Rossmann-like" evidence="1">
    <location>
        <begin position="16"/>
        <end position="117"/>
    </location>
</feature>
<organism evidence="3 4">
    <name type="scientific">Nibribacter koreensis</name>
    <dbReference type="NCBI Taxonomy" id="1084519"/>
    <lineage>
        <taxon>Bacteria</taxon>
        <taxon>Pseudomonadati</taxon>
        <taxon>Bacteroidota</taxon>
        <taxon>Cytophagia</taxon>
        <taxon>Cytophagales</taxon>
        <taxon>Hymenobacteraceae</taxon>
        <taxon>Nibribacter</taxon>
    </lineage>
</organism>
<dbReference type="InterPro" id="IPR019665">
    <property type="entry name" value="OxRdtase/DH_put_Rossmann_dom"/>
</dbReference>
<evidence type="ECO:0000313" key="3">
    <source>
        <dbReference type="EMBL" id="GAA4312646.1"/>
    </source>
</evidence>
<evidence type="ECO:0000259" key="2">
    <source>
        <dbReference type="Pfam" id="PF10728"/>
    </source>
</evidence>
<feature type="domain" description="DUF2520" evidence="2">
    <location>
        <begin position="142"/>
        <end position="267"/>
    </location>
</feature>